<feature type="non-terminal residue" evidence="1">
    <location>
        <position position="43"/>
    </location>
</feature>
<dbReference type="AlphaFoldDB" id="A0A4Y2MUY2"/>
<evidence type="ECO:0000313" key="2">
    <source>
        <dbReference type="Proteomes" id="UP000499080"/>
    </source>
</evidence>
<dbReference type="Proteomes" id="UP000499080">
    <property type="component" value="Unassembled WGS sequence"/>
</dbReference>
<name>A0A4Y2MUY2_ARAVE</name>
<dbReference type="EMBL" id="BGPR01206327">
    <property type="protein sequence ID" value="GBN30988.1"/>
    <property type="molecule type" value="Genomic_DNA"/>
</dbReference>
<comment type="caution">
    <text evidence="1">The sequence shown here is derived from an EMBL/GenBank/DDBJ whole genome shotgun (WGS) entry which is preliminary data.</text>
</comment>
<accession>A0A4Y2MUY2</accession>
<proteinExistence type="predicted"/>
<organism evidence="1 2">
    <name type="scientific">Araneus ventricosus</name>
    <name type="common">Orbweaver spider</name>
    <name type="synonym">Epeira ventricosa</name>
    <dbReference type="NCBI Taxonomy" id="182803"/>
    <lineage>
        <taxon>Eukaryota</taxon>
        <taxon>Metazoa</taxon>
        <taxon>Ecdysozoa</taxon>
        <taxon>Arthropoda</taxon>
        <taxon>Chelicerata</taxon>
        <taxon>Arachnida</taxon>
        <taxon>Araneae</taxon>
        <taxon>Araneomorphae</taxon>
        <taxon>Entelegynae</taxon>
        <taxon>Araneoidea</taxon>
        <taxon>Araneidae</taxon>
        <taxon>Araneus</taxon>
    </lineage>
</organism>
<sequence>MKLKDSIPQIDDDYNLDTWEAKEVIEVYGIMVNHIQLTYCSLE</sequence>
<reference evidence="1 2" key="1">
    <citation type="journal article" date="2019" name="Sci. Rep.">
        <title>Orb-weaving spider Araneus ventricosus genome elucidates the spidroin gene catalogue.</title>
        <authorList>
            <person name="Kono N."/>
            <person name="Nakamura H."/>
            <person name="Ohtoshi R."/>
            <person name="Moran D.A.P."/>
            <person name="Shinohara A."/>
            <person name="Yoshida Y."/>
            <person name="Fujiwara M."/>
            <person name="Mori M."/>
            <person name="Tomita M."/>
            <person name="Arakawa K."/>
        </authorList>
    </citation>
    <scope>NUCLEOTIDE SEQUENCE [LARGE SCALE GENOMIC DNA]</scope>
</reference>
<keyword evidence="2" id="KW-1185">Reference proteome</keyword>
<evidence type="ECO:0000313" key="1">
    <source>
        <dbReference type="EMBL" id="GBN30988.1"/>
    </source>
</evidence>
<gene>
    <name evidence="1" type="ORF">AVEN_98725_1</name>
</gene>
<protein>
    <submittedName>
        <fullName evidence="1">Uncharacterized protein</fullName>
    </submittedName>
</protein>